<evidence type="ECO:0000256" key="1">
    <source>
        <dbReference type="SAM" id="MobiDB-lite"/>
    </source>
</evidence>
<feature type="compositionally biased region" description="Basic and acidic residues" evidence="1">
    <location>
        <begin position="48"/>
        <end position="57"/>
    </location>
</feature>
<dbReference type="EMBL" id="LXQA010005465">
    <property type="protein sequence ID" value="MCH83605.1"/>
    <property type="molecule type" value="Genomic_DNA"/>
</dbReference>
<proteinExistence type="predicted"/>
<accession>A0A392M920</accession>
<evidence type="ECO:0000313" key="2">
    <source>
        <dbReference type="EMBL" id="MCH83605.1"/>
    </source>
</evidence>
<reference evidence="2 3" key="1">
    <citation type="journal article" date="2018" name="Front. Plant Sci.">
        <title>Red Clover (Trifolium pratense) and Zigzag Clover (T. medium) - A Picture of Genomic Similarities and Differences.</title>
        <authorList>
            <person name="Dluhosova J."/>
            <person name="Istvanek J."/>
            <person name="Nedelnik J."/>
            <person name="Repkova J."/>
        </authorList>
    </citation>
    <scope>NUCLEOTIDE SEQUENCE [LARGE SCALE GENOMIC DNA]</scope>
    <source>
        <strain evidence="3">cv. 10/8</strain>
        <tissue evidence="2">Leaf</tissue>
    </source>
</reference>
<keyword evidence="3" id="KW-1185">Reference proteome</keyword>
<feature type="region of interest" description="Disordered" evidence="1">
    <location>
        <begin position="1"/>
        <end position="57"/>
    </location>
</feature>
<comment type="caution">
    <text evidence="2">The sequence shown here is derived from an EMBL/GenBank/DDBJ whole genome shotgun (WGS) entry which is preliminary data.</text>
</comment>
<dbReference type="AlphaFoldDB" id="A0A392M920"/>
<organism evidence="2 3">
    <name type="scientific">Trifolium medium</name>
    <dbReference type="NCBI Taxonomy" id="97028"/>
    <lineage>
        <taxon>Eukaryota</taxon>
        <taxon>Viridiplantae</taxon>
        <taxon>Streptophyta</taxon>
        <taxon>Embryophyta</taxon>
        <taxon>Tracheophyta</taxon>
        <taxon>Spermatophyta</taxon>
        <taxon>Magnoliopsida</taxon>
        <taxon>eudicotyledons</taxon>
        <taxon>Gunneridae</taxon>
        <taxon>Pentapetalae</taxon>
        <taxon>rosids</taxon>
        <taxon>fabids</taxon>
        <taxon>Fabales</taxon>
        <taxon>Fabaceae</taxon>
        <taxon>Papilionoideae</taxon>
        <taxon>50 kb inversion clade</taxon>
        <taxon>NPAAA clade</taxon>
        <taxon>Hologalegina</taxon>
        <taxon>IRL clade</taxon>
        <taxon>Trifolieae</taxon>
        <taxon>Trifolium</taxon>
    </lineage>
</organism>
<protein>
    <submittedName>
        <fullName evidence="2">Uncharacterized protein</fullName>
    </submittedName>
</protein>
<dbReference type="Proteomes" id="UP000265520">
    <property type="component" value="Unassembled WGS sequence"/>
</dbReference>
<gene>
    <name evidence="2" type="ORF">A2U01_0004431</name>
</gene>
<feature type="non-terminal residue" evidence="2">
    <location>
        <position position="57"/>
    </location>
</feature>
<sequence>MQLMRMVKDVEDEMKEEDDEGERHYDKRRLGRSENGPGSKFRNGSNQARREITRPNS</sequence>
<evidence type="ECO:0000313" key="3">
    <source>
        <dbReference type="Proteomes" id="UP000265520"/>
    </source>
</evidence>
<name>A0A392M920_9FABA</name>
<feature type="compositionally biased region" description="Acidic residues" evidence="1">
    <location>
        <begin position="10"/>
        <end position="20"/>
    </location>
</feature>